<evidence type="ECO:0000256" key="6">
    <source>
        <dbReference type="ARBA" id="ARBA00004555"/>
    </source>
</evidence>
<dbReference type="PANTHER" id="PTHR11566">
    <property type="entry name" value="DYNAMIN"/>
    <property type="match status" value="1"/>
</dbReference>
<dbReference type="InterPro" id="IPR001401">
    <property type="entry name" value="Dynamin_GTPase"/>
</dbReference>
<evidence type="ECO:0000256" key="18">
    <source>
        <dbReference type="ARBA" id="ARBA00023121"/>
    </source>
</evidence>
<dbReference type="PROSITE" id="PS51388">
    <property type="entry name" value="GED"/>
    <property type="match status" value="1"/>
</dbReference>
<keyword evidence="17" id="KW-0090">Biological rhythms</keyword>
<evidence type="ECO:0000256" key="11">
    <source>
        <dbReference type="ARBA" id="ARBA00022490"/>
    </source>
</evidence>
<feature type="compositionally biased region" description="Basic and acidic residues" evidence="28">
    <location>
        <begin position="513"/>
        <end position="530"/>
    </location>
</feature>
<dbReference type="Pfam" id="PF02212">
    <property type="entry name" value="GED"/>
    <property type="match status" value="1"/>
</dbReference>
<dbReference type="GO" id="GO:0006897">
    <property type="term" value="P:endocytosis"/>
    <property type="evidence" value="ECO:0007669"/>
    <property type="project" value="TreeGrafter"/>
</dbReference>
<proteinExistence type="inferred from homology"/>
<evidence type="ECO:0000256" key="16">
    <source>
        <dbReference type="ARBA" id="ARBA00023034"/>
    </source>
</evidence>
<dbReference type="Pfam" id="PF01031">
    <property type="entry name" value="Dynamin_M"/>
    <property type="match status" value="1"/>
</dbReference>
<evidence type="ECO:0000256" key="8">
    <source>
        <dbReference type="ARBA" id="ARBA00011980"/>
    </source>
</evidence>
<evidence type="ECO:0000256" key="14">
    <source>
        <dbReference type="ARBA" id="ARBA00022801"/>
    </source>
</evidence>
<organism evidence="31 32">
    <name type="scientific">Cyclopterus lumpus</name>
    <name type="common">Lumpsucker</name>
    <dbReference type="NCBI Taxonomy" id="8103"/>
    <lineage>
        <taxon>Eukaryota</taxon>
        <taxon>Metazoa</taxon>
        <taxon>Chordata</taxon>
        <taxon>Craniata</taxon>
        <taxon>Vertebrata</taxon>
        <taxon>Euteleostomi</taxon>
        <taxon>Actinopterygii</taxon>
        <taxon>Neopterygii</taxon>
        <taxon>Teleostei</taxon>
        <taxon>Neoteleostei</taxon>
        <taxon>Acanthomorphata</taxon>
        <taxon>Eupercaria</taxon>
        <taxon>Perciformes</taxon>
        <taxon>Cottioidei</taxon>
        <taxon>Cottales</taxon>
        <taxon>Cyclopteridae</taxon>
        <taxon>Cyclopterus</taxon>
    </lineage>
</organism>
<dbReference type="InterPro" id="IPR003130">
    <property type="entry name" value="GED"/>
</dbReference>
<dbReference type="GO" id="GO:0030672">
    <property type="term" value="C:synaptic vesicle membrane"/>
    <property type="evidence" value="ECO:0007669"/>
    <property type="project" value="UniProtKB-SubCell"/>
</dbReference>
<dbReference type="GO" id="GO:0016559">
    <property type="term" value="P:peroxisome fission"/>
    <property type="evidence" value="ECO:0007669"/>
    <property type="project" value="TreeGrafter"/>
</dbReference>
<dbReference type="GO" id="GO:0048511">
    <property type="term" value="P:rhythmic process"/>
    <property type="evidence" value="ECO:0007669"/>
    <property type="project" value="UniProtKB-KW"/>
</dbReference>
<dbReference type="GO" id="GO:0005777">
    <property type="term" value="C:peroxisome"/>
    <property type="evidence" value="ECO:0007669"/>
    <property type="project" value="UniProtKB-SubCell"/>
</dbReference>
<keyword evidence="14" id="KW-0378">Hydrolase</keyword>
<dbReference type="InterPro" id="IPR000375">
    <property type="entry name" value="Dynamin_stalk"/>
</dbReference>
<feature type="domain" description="Dynamin-type G" evidence="30">
    <location>
        <begin position="22"/>
        <end position="274"/>
    </location>
</feature>
<evidence type="ECO:0000256" key="12">
    <source>
        <dbReference type="ARBA" id="ARBA00022741"/>
    </source>
</evidence>
<evidence type="ECO:0000256" key="26">
    <source>
        <dbReference type="ARBA" id="ARBA00048040"/>
    </source>
</evidence>
<dbReference type="GO" id="GO:0008017">
    <property type="term" value="F:microtubule binding"/>
    <property type="evidence" value="ECO:0007669"/>
    <property type="project" value="TreeGrafter"/>
</dbReference>
<gene>
    <name evidence="31" type="primary">DNM1L</name>
</gene>
<keyword evidence="18" id="KW-0446">Lipid-binding</keyword>
<dbReference type="Proteomes" id="UP000694565">
    <property type="component" value="Unplaced"/>
</dbReference>
<dbReference type="Pfam" id="PF00350">
    <property type="entry name" value="Dynamin_N"/>
    <property type="match status" value="1"/>
</dbReference>
<feature type="region of interest" description="Disordered" evidence="28">
    <location>
        <begin position="497"/>
        <end position="537"/>
    </location>
</feature>
<dbReference type="CDD" id="cd08771">
    <property type="entry name" value="DLP_1"/>
    <property type="match status" value="1"/>
</dbReference>
<comment type="subcellular location">
    <subcellularLocation>
        <location evidence="5">Cytoplasm</location>
        <location evidence="5">Cytosol</location>
    </subcellularLocation>
    <subcellularLocation>
        <location evidence="3">Cytoplasmic vesicle</location>
        <location evidence="3">Secretory vesicle</location>
        <location evidence="3">Synaptic vesicle membrane</location>
    </subcellularLocation>
    <subcellularLocation>
        <location evidence="1">Endomembrane system</location>
        <topology evidence="1">Peripheral membrane protein</topology>
    </subcellularLocation>
    <subcellularLocation>
        <location evidence="6">Golgi apparatus</location>
    </subcellularLocation>
    <subcellularLocation>
        <location evidence="7">Membrane</location>
        <location evidence="7">Clathrin-coated pit</location>
    </subcellularLocation>
    <subcellularLocation>
        <location evidence="4">Mitochondrion outer membrane</location>
        <topology evidence="4">Peripheral membrane protein</topology>
    </subcellularLocation>
    <subcellularLocation>
        <location evidence="2">Peroxisome</location>
    </subcellularLocation>
</comment>
<keyword evidence="13" id="KW-1000">Mitochondrion outer membrane</keyword>
<dbReference type="GO" id="GO:0003924">
    <property type="term" value="F:GTPase activity"/>
    <property type="evidence" value="ECO:0007669"/>
    <property type="project" value="InterPro"/>
</dbReference>
<evidence type="ECO:0000256" key="20">
    <source>
        <dbReference type="ARBA" id="ARBA00023134"/>
    </source>
</evidence>
<keyword evidence="16" id="KW-0333">Golgi apparatus</keyword>
<dbReference type="GO" id="GO:0000266">
    <property type="term" value="P:mitochondrial fission"/>
    <property type="evidence" value="ECO:0007669"/>
    <property type="project" value="TreeGrafter"/>
</dbReference>
<evidence type="ECO:0000256" key="1">
    <source>
        <dbReference type="ARBA" id="ARBA00004184"/>
    </source>
</evidence>
<dbReference type="EC" id="3.6.5.5" evidence="8"/>
<keyword evidence="20 27" id="KW-0342">GTP-binding</keyword>
<evidence type="ECO:0000256" key="23">
    <source>
        <dbReference type="ARBA" id="ARBA00023176"/>
    </source>
</evidence>
<dbReference type="GO" id="GO:0005794">
    <property type="term" value="C:Golgi apparatus"/>
    <property type="evidence" value="ECO:0007669"/>
    <property type="project" value="UniProtKB-SubCell"/>
</dbReference>
<reference evidence="31" key="1">
    <citation type="submission" date="2025-08" db="UniProtKB">
        <authorList>
            <consortium name="Ensembl"/>
        </authorList>
    </citation>
    <scope>IDENTIFICATION</scope>
</reference>
<evidence type="ECO:0000256" key="13">
    <source>
        <dbReference type="ARBA" id="ARBA00022787"/>
    </source>
</evidence>
<evidence type="ECO:0000256" key="15">
    <source>
        <dbReference type="ARBA" id="ARBA00023018"/>
    </source>
</evidence>
<dbReference type="Gene3D" id="3.40.50.300">
    <property type="entry name" value="P-loop containing nucleotide triphosphate hydrolases"/>
    <property type="match status" value="1"/>
</dbReference>
<dbReference type="InterPro" id="IPR020850">
    <property type="entry name" value="GED_dom"/>
</dbReference>
<dbReference type="InterPro" id="IPR019762">
    <property type="entry name" value="Dynamin_GTPase_CS"/>
</dbReference>
<dbReference type="FunFam" id="1.20.120.1240:FF:000001">
    <property type="entry name" value="Dynamin 1 like"/>
    <property type="match status" value="1"/>
</dbReference>
<evidence type="ECO:0000256" key="24">
    <source>
        <dbReference type="ARBA" id="ARBA00023329"/>
    </source>
</evidence>
<evidence type="ECO:0000256" key="19">
    <source>
        <dbReference type="ARBA" id="ARBA00023128"/>
    </source>
</evidence>
<dbReference type="GO" id="GO:0048312">
    <property type="term" value="P:intracellular distribution of mitochondria"/>
    <property type="evidence" value="ECO:0007669"/>
    <property type="project" value="TreeGrafter"/>
</dbReference>
<comment type="catalytic activity">
    <reaction evidence="26">
        <text>GTP + H2O = GDP + phosphate + H(+)</text>
        <dbReference type="Rhea" id="RHEA:19669"/>
        <dbReference type="ChEBI" id="CHEBI:15377"/>
        <dbReference type="ChEBI" id="CHEBI:15378"/>
        <dbReference type="ChEBI" id="CHEBI:37565"/>
        <dbReference type="ChEBI" id="CHEBI:43474"/>
        <dbReference type="ChEBI" id="CHEBI:58189"/>
        <dbReference type="EC" id="3.6.5.5"/>
    </reaction>
</comment>
<comment type="similarity">
    <text evidence="27">Belongs to the TRAFAC class dynamin-like GTPase superfamily. Dynamin/Fzo/YdjA family.</text>
</comment>
<dbReference type="AlphaFoldDB" id="A0A8C3ARH2"/>
<dbReference type="GO" id="GO:0005741">
    <property type="term" value="C:mitochondrial outer membrane"/>
    <property type="evidence" value="ECO:0007669"/>
    <property type="project" value="UniProtKB-SubCell"/>
</dbReference>
<evidence type="ECO:0000256" key="3">
    <source>
        <dbReference type="ARBA" id="ARBA00004432"/>
    </source>
</evidence>
<dbReference type="SMART" id="SM00053">
    <property type="entry name" value="DYNc"/>
    <property type="match status" value="1"/>
</dbReference>
<evidence type="ECO:0000256" key="9">
    <source>
        <dbReference type="ARBA" id="ARBA00015210"/>
    </source>
</evidence>
<keyword evidence="15" id="KW-0770">Synapse</keyword>
<dbReference type="PROSITE" id="PS51718">
    <property type="entry name" value="G_DYNAMIN_2"/>
    <property type="match status" value="1"/>
</dbReference>
<sequence length="655" mass="72675">MEALIPVINKLQDVFNTVGADIIQLPQIAVVGTQSSGKSSVLESLVGRDLLPRGTGVVTRRPLILQLVHVEPGDLALHPNYSIQLTSVSFLVPLQGISDDPIHLKIFSPNVVNLTLVDLPGITKVPVGDQPNDIEVQIKDLILKHISNPNCIILAVSAANTDMATSEALKVAREVDPDGRRTLAVVTKLDLMDAGTDAMDVLMGRVIPVKLGLIGVVNRSQLDINNKKSVTDAIRDEHAFLQKKYPSLANRNGTKYLARTLNRLLMHHIRDCLPNLKTRINVLASQYQSLLSSYGEPVEDQSATLLQLITKFATEYCNTIEGTAKYIETAELCGGARICYIFHETFGRTLESVDSLGGLSTIDILTAIRNATGPRPSLFVPEVSFELLVKKQVKRLEEPSLRCVELVHEEMQRIIQHCSNYSTQELQRFPKLHEAIVEVVTSLLRKRLPVTNEMVHNLVAIELAYINTKHPDFADAVGVMNNNIEEQRRNRMRELPAAVPRDKAPAAGPQGEQDGKGDWRGMLKKGEEAPGSRPGSPFKGVVNLLDVPVPVARKLSSREQRDCEVIERLIKSYFLIVRKNIQDSVPKAVMHFLVNHVKDSLQSELVGQLYKSGLLNNLLTESEDMAQRRMEAADMLQALQKASQVIAEIRETHMW</sequence>
<evidence type="ECO:0000256" key="2">
    <source>
        <dbReference type="ARBA" id="ARBA00004275"/>
    </source>
</evidence>
<evidence type="ECO:0000256" key="17">
    <source>
        <dbReference type="ARBA" id="ARBA00023108"/>
    </source>
</evidence>
<evidence type="ECO:0000256" key="22">
    <source>
        <dbReference type="ARBA" id="ARBA00023140"/>
    </source>
</evidence>
<name>A0A8C3ARH2_CYCLU</name>
<dbReference type="FunFam" id="3.40.50.300:FF:003750">
    <property type="entry name" value="Dynamin 1 like"/>
    <property type="match status" value="1"/>
</dbReference>
<dbReference type="GO" id="GO:0005829">
    <property type="term" value="C:cytosol"/>
    <property type="evidence" value="ECO:0007669"/>
    <property type="project" value="UniProtKB-SubCell"/>
</dbReference>
<evidence type="ECO:0000313" key="32">
    <source>
        <dbReference type="Proteomes" id="UP000694565"/>
    </source>
</evidence>
<keyword evidence="23" id="KW-0168">Coated pit</keyword>
<evidence type="ECO:0000313" key="31">
    <source>
        <dbReference type="Ensembl" id="ENSCLMP00005047089.1"/>
    </source>
</evidence>
<keyword evidence="21" id="KW-0472">Membrane</keyword>
<evidence type="ECO:0000256" key="28">
    <source>
        <dbReference type="SAM" id="MobiDB-lite"/>
    </source>
</evidence>
<dbReference type="GO" id="GO:0005525">
    <property type="term" value="F:GTP binding"/>
    <property type="evidence" value="ECO:0007669"/>
    <property type="project" value="UniProtKB-KW"/>
</dbReference>
<feature type="domain" description="GED" evidence="29">
    <location>
        <begin position="563"/>
        <end position="654"/>
    </location>
</feature>
<dbReference type="InterPro" id="IPR027417">
    <property type="entry name" value="P-loop_NTPase"/>
</dbReference>
<dbReference type="InterPro" id="IPR030381">
    <property type="entry name" value="G_DYNAMIN_dom"/>
</dbReference>
<evidence type="ECO:0000256" key="27">
    <source>
        <dbReference type="RuleBase" id="RU003932"/>
    </source>
</evidence>
<evidence type="ECO:0000259" key="30">
    <source>
        <dbReference type="PROSITE" id="PS51718"/>
    </source>
</evidence>
<dbReference type="GeneTree" id="ENSGT00940000155504"/>
<dbReference type="GO" id="GO:0008289">
    <property type="term" value="F:lipid binding"/>
    <property type="evidence" value="ECO:0007669"/>
    <property type="project" value="UniProtKB-KW"/>
</dbReference>
<keyword evidence="11" id="KW-0963">Cytoplasm</keyword>
<keyword evidence="22" id="KW-0576">Peroxisome</keyword>
<dbReference type="Gene3D" id="1.20.120.1240">
    <property type="entry name" value="Dynamin, middle domain"/>
    <property type="match status" value="1"/>
</dbReference>
<dbReference type="PANTHER" id="PTHR11566:SF39">
    <property type="entry name" value="DYNAMIN-1-LIKE PROTEIN"/>
    <property type="match status" value="1"/>
</dbReference>
<evidence type="ECO:0000256" key="7">
    <source>
        <dbReference type="ARBA" id="ARBA00004600"/>
    </source>
</evidence>
<dbReference type="SMART" id="SM00302">
    <property type="entry name" value="GED"/>
    <property type="match status" value="1"/>
</dbReference>
<accession>A0A8C3ARH2</accession>
<dbReference type="Ensembl" id="ENSCLMT00005048705.1">
    <property type="protein sequence ID" value="ENSCLMP00005047089.1"/>
    <property type="gene ID" value="ENSCLMG00005021602.1"/>
</dbReference>
<evidence type="ECO:0000256" key="4">
    <source>
        <dbReference type="ARBA" id="ARBA00004450"/>
    </source>
</evidence>
<dbReference type="GO" id="GO:0005905">
    <property type="term" value="C:clathrin-coated pit"/>
    <property type="evidence" value="ECO:0007669"/>
    <property type="project" value="UniProtKB-SubCell"/>
</dbReference>
<dbReference type="GO" id="GO:0043653">
    <property type="term" value="P:mitochondrial fragmentation involved in apoptotic process"/>
    <property type="evidence" value="ECO:0007669"/>
    <property type="project" value="TreeGrafter"/>
</dbReference>
<keyword evidence="24" id="KW-0968">Cytoplasmic vesicle</keyword>
<keyword evidence="32" id="KW-1185">Reference proteome</keyword>
<dbReference type="InterPro" id="IPR045063">
    <property type="entry name" value="Dynamin_N"/>
</dbReference>
<dbReference type="GO" id="GO:0005874">
    <property type="term" value="C:microtubule"/>
    <property type="evidence" value="ECO:0007669"/>
    <property type="project" value="TreeGrafter"/>
</dbReference>
<evidence type="ECO:0000256" key="21">
    <source>
        <dbReference type="ARBA" id="ARBA00023136"/>
    </source>
</evidence>
<dbReference type="InterPro" id="IPR022812">
    <property type="entry name" value="Dynamin"/>
</dbReference>
<evidence type="ECO:0000256" key="5">
    <source>
        <dbReference type="ARBA" id="ARBA00004514"/>
    </source>
</evidence>
<reference evidence="31" key="2">
    <citation type="submission" date="2025-09" db="UniProtKB">
        <authorList>
            <consortium name="Ensembl"/>
        </authorList>
    </citation>
    <scope>IDENTIFICATION</scope>
</reference>
<dbReference type="PRINTS" id="PR00195">
    <property type="entry name" value="DYNAMIN"/>
</dbReference>
<protein>
    <recommendedName>
        <fullName evidence="10">Dynamin-1-like protein</fullName>
        <ecNumber evidence="8">3.6.5.5</ecNumber>
    </recommendedName>
    <alternativeName>
        <fullName evidence="9">Interferon-induced GTP-binding protein Mx</fullName>
    </alternativeName>
    <alternativeName>
        <fullName evidence="25">Interferon-inducible Mx protein</fullName>
    </alternativeName>
</protein>
<keyword evidence="12 27" id="KW-0547">Nucleotide-binding</keyword>
<evidence type="ECO:0000256" key="25">
    <source>
        <dbReference type="ARBA" id="ARBA00031810"/>
    </source>
</evidence>
<dbReference type="SUPFAM" id="SSF52540">
    <property type="entry name" value="P-loop containing nucleoside triphosphate hydrolases"/>
    <property type="match status" value="1"/>
</dbReference>
<keyword evidence="19" id="KW-0496">Mitochondrion</keyword>
<dbReference type="PROSITE" id="PS00410">
    <property type="entry name" value="G_DYNAMIN_1"/>
    <property type="match status" value="1"/>
</dbReference>
<evidence type="ECO:0000256" key="10">
    <source>
        <dbReference type="ARBA" id="ARBA00018833"/>
    </source>
</evidence>
<evidence type="ECO:0000259" key="29">
    <source>
        <dbReference type="PROSITE" id="PS51388"/>
    </source>
</evidence>